<name>A0A2B7Z0W4_POLH7</name>
<feature type="compositionally biased region" description="Polar residues" evidence="3">
    <location>
        <begin position="22"/>
        <end position="39"/>
    </location>
</feature>
<keyword evidence="5" id="KW-1185">Reference proteome</keyword>
<evidence type="ECO:0000256" key="3">
    <source>
        <dbReference type="SAM" id="MobiDB-lite"/>
    </source>
</evidence>
<dbReference type="OrthoDB" id="15001at2759"/>
<protein>
    <recommendedName>
        <fullName evidence="6">Proteasome maturation factor UMP1</fullName>
    </recommendedName>
</protein>
<dbReference type="GO" id="GO:0005634">
    <property type="term" value="C:nucleus"/>
    <property type="evidence" value="ECO:0007669"/>
    <property type="project" value="TreeGrafter"/>
</dbReference>
<comment type="similarity">
    <text evidence="2">Belongs to the POMP/UMP1 family.</text>
</comment>
<feature type="region of interest" description="Disordered" evidence="3">
    <location>
        <begin position="1"/>
        <end position="77"/>
    </location>
</feature>
<dbReference type="STRING" id="1447883.A0A2B7Z0W4"/>
<reference evidence="4 5" key="1">
    <citation type="submission" date="2017-10" db="EMBL/GenBank/DDBJ databases">
        <title>Comparative genomics in systemic dimorphic fungi from Ajellomycetaceae.</title>
        <authorList>
            <person name="Munoz J.F."/>
            <person name="Mcewen J.G."/>
            <person name="Clay O.K."/>
            <person name="Cuomo C.A."/>
        </authorList>
    </citation>
    <scope>NUCLEOTIDE SEQUENCE [LARGE SCALE GENOMIC DNA]</scope>
    <source>
        <strain evidence="4 5">UAMH7299</strain>
    </source>
</reference>
<organism evidence="4 5">
    <name type="scientific">Polytolypa hystricis (strain UAMH7299)</name>
    <dbReference type="NCBI Taxonomy" id="1447883"/>
    <lineage>
        <taxon>Eukaryota</taxon>
        <taxon>Fungi</taxon>
        <taxon>Dikarya</taxon>
        <taxon>Ascomycota</taxon>
        <taxon>Pezizomycotina</taxon>
        <taxon>Eurotiomycetes</taxon>
        <taxon>Eurotiomycetidae</taxon>
        <taxon>Onygenales</taxon>
        <taxon>Onygenales incertae sedis</taxon>
        <taxon>Polytolypa</taxon>
    </lineage>
</organism>
<evidence type="ECO:0000256" key="2">
    <source>
        <dbReference type="ARBA" id="ARBA00043974"/>
    </source>
</evidence>
<dbReference type="PANTHER" id="PTHR12828:SF3">
    <property type="entry name" value="PROTEASOME MATURATION PROTEIN"/>
    <property type="match status" value="1"/>
</dbReference>
<evidence type="ECO:0000256" key="1">
    <source>
        <dbReference type="ARBA" id="ARBA00023186"/>
    </source>
</evidence>
<dbReference type="GO" id="GO:0005737">
    <property type="term" value="C:cytoplasm"/>
    <property type="evidence" value="ECO:0007669"/>
    <property type="project" value="TreeGrafter"/>
</dbReference>
<dbReference type="Pfam" id="PF05348">
    <property type="entry name" value="UMP1"/>
    <property type="match status" value="1"/>
</dbReference>
<dbReference type="PANTHER" id="PTHR12828">
    <property type="entry name" value="PROTEASOME MATURATION PROTEIN UMP1"/>
    <property type="match status" value="1"/>
</dbReference>
<keyword evidence="1" id="KW-0143">Chaperone</keyword>
<gene>
    <name evidence="4" type="ORF">AJ80_01461</name>
</gene>
<proteinExistence type="inferred from homology"/>
<dbReference type="Proteomes" id="UP000224634">
    <property type="component" value="Unassembled WGS sequence"/>
</dbReference>
<evidence type="ECO:0008006" key="6">
    <source>
        <dbReference type="Google" id="ProtNLM"/>
    </source>
</evidence>
<evidence type="ECO:0000313" key="5">
    <source>
        <dbReference type="Proteomes" id="UP000224634"/>
    </source>
</evidence>
<dbReference type="InterPro" id="IPR008012">
    <property type="entry name" value="Ump1"/>
</dbReference>
<accession>A0A2B7Z0W4</accession>
<sequence>MSAGSFERRKSRSLRIAPPAAHSTQTSNTSRAPQLTQGAPSAPGVPDLLRSSLTSPPPSSTNTSTTSSPHPLESRLLQWRKTHDAMKMESLRRVYGIAEPVRRGMELKIVREGQWKPAALGGGKTDNIHEEILALGGREAEVSWEDVFSADDLREPATFHDEMEHRLKMNW</sequence>
<feature type="compositionally biased region" description="Low complexity" evidence="3">
    <location>
        <begin position="60"/>
        <end position="71"/>
    </location>
</feature>
<evidence type="ECO:0000313" key="4">
    <source>
        <dbReference type="EMBL" id="PGH26879.1"/>
    </source>
</evidence>
<dbReference type="AlphaFoldDB" id="A0A2B7Z0W4"/>
<dbReference type="GO" id="GO:0043248">
    <property type="term" value="P:proteasome assembly"/>
    <property type="evidence" value="ECO:0007669"/>
    <property type="project" value="InterPro"/>
</dbReference>
<comment type="caution">
    <text evidence="4">The sequence shown here is derived from an EMBL/GenBank/DDBJ whole genome shotgun (WGS) entry which is preliminary data.</text>
</comment>
<dbReference type="EMBL" id="PDNA01000012">
    <property type="protein sequence ID" value="PGH26879.1"/>
    <property type="molecule type" value="Genomic_DNA"/>
</dbReference>